<dbReference type="InterPro" id="IPR000772">
    <property type="entry name" value="Ricin_B_lectin"/>
</dbReference>
<dbReference type="SUPFAM" id="SSF50370">
    <property type="entry name" value="Ricin B-like lectins"/>
    <property type="match status" value="1"/>
</dbReference>
<protein>
    <recommendedName>
        <fullName evidence="1">Ricin B lectin domain-containing protein</fullName>
    </recommendedName>
</protein>
<evidence type="ECO:0000259" key="1">
    <source>
        <dbReference type="SMART" id="SM00458"/>
    </source>
</evidence>
<reference evidence="2 3" key="1">
    <citation type="submission" date="2019-06" db="EMBL/GenBank/DDBJ databases">
        <authorList>
            <person name="Li F."/>
        </authorList>
    </citation>
    <scope>NUCLEOTIDE SEQUENCE [LARGE SCALE GENOMIC DNA]</scope>
    <source>
        <strain evidence="2 3">10F1D-1</strain>
    </source>
</reference>
<gene>
    <name evidence="2" type="ORF">FJ657_06075</name>
</gene>
<sequence>MRAALARAARAHGGRPLRLGLVAAIVTALLVSGTGAYAYWTTSAGVTGTAKSATLVVTASNFGAIGFSNDKIPTVGSTDLVVSSTVQVTNTTVTASSQTMNLDLVFTATGDSTLPGATSLSVWKSTAAAPCSTTVPSTDVTNGTWAGLTAQTGALAKNETGTYCLVSRVPRATIATAAGGRSMTPSVVATLKVGGFTTAATALQSSVSSQRVYPAATLDTTRWMKVVVQSNSYCLDVSGSGTASGTSVINWFDCHGASNQQWRFTPDATGAGYYEITPRNAPALRVDQGSSLTVGGPVSVTTDNGSIGQIWQAQTLPSGRVQFVSKASGLCLEATSANTTMTQQKCSGADNQAFSVSGLTPISFPVTCTPAGTNTAQTATWSWTAANGYGPFTLQASRNGTVLATSTAGSGAGSISIDTSAALYNGLNNILITDATGATVWSGGVTMQTSTFLFWTTRTFSGCS</sequence>
<dbReference type="RefSeq" id="WP_141162821.1">
    <property type="nucleotide sequence ID" value="NZ_VHQG01000002.1"/>
</dbReference>
<comment type="caution">
    <text evidence="2">The sequence shown here is derived from an EMBL/GenBank/DDBJ whole genome shotgun (WGS) entry which is preliminary data.</text>
</comment>
<accession>A0A506XS49</accession>
<dbReference type="OrthoDB" id="9776657at2"/>
<dbReference type="Proteomes" id="UP000316252">
    <property type="component" value="Unassembled WGS sequence"/>
</dbReference>
<proteinExistence type="predicted"/>
<dbReference type="InterPro" id="IPR035992">
    <property type="entry name" value="Ricin_B-like_lectins"/>
</dbReference>
<keyword evidence="3" id="KW-1185">Reference proteome</keyword>
<dbReference type="Gene3D" id="2.80.10.50">
    <property type="match status" value="1"/>
</dbReference>
<dbReference type="PROSITE" id="PS50231">
    <property type="entry name" value="RICIN_B_LECTIN"/>
    <property type="match status" value="1"/>
</dbReference>
<dbReference type="CDD" id="cd00161">
    <property type="entry name" value="beta-trefoil_Ricin-like"/>
    <property type="match status" value="2"/>
</dbReference>
<evidence type="ECO:0000313" key="2">
    <source>
        <dbReference type="EMBL" id="TPW75461.1"/>
    </source>
</evidence>
<organism evidence="2 3">
    <name type="scientific">Schumannella soli</name>
    <dbReference type="NCBI Taxonomy" id="2590779"/>
    <lineage>
        <taxon>Bacteria</taxon>
        <taxon>Bacillati</taxon>
        <taxon>Actinomycetota</taxon>
        <taxon>Actinomycetes</taxon>
        <taxon>Micrococcales</taxon>
        <taxon>Microbacteriaceae</taxon>
        <taxon>Schumannella</taxon>
    </lineage>
</organism>
<feature type="domain" description="Ricin B lectin" evidence="1">
    <location>
        <begin position="220"/>
        <end position="357"/>
    </location>
</feature>
<name>A0A506XS49_9MICO</name>
<dbReference type="AlphaFoldDB" id="A0A506XS49"/>
<dbReference type="Pfam" id="PF14200">
    <property type="entry name" value="RicinB_lectin_2"/>
    <property type="match status" value="2"/>
</dbReference>
<evidence type="ECO:0000313" key="3">
    <source>
        <dbReference type="Proteomes" id="UP000316252"/>
    </source>
</evidence>
<dbReference type="EMBL" id="VHQG01000002">
    <property type="protein sequence ID" value="TPW75461.1"/>
    <property type="molecule type" value="Genomic_DNA"/>
</dbReference>
<dbReference type="SMART" id="SM00458">
    <property type="entry name" value="RICIN"/>
    <property type="match status" value="1"/>
</dbReference>